<feature type="domain" description="Amidohydrolase-related" evidence="1">
    <location>
        <begin position="18"/>
        <end position="125"/>
    </location>
</feature>
<dbReference type="Pfam" id="PF01979">
    <property type="entry name" value="Amidohydro_1"/>
    <property type="match status" value="1"/>
</dbReference>
<reference evidence="2 3" key="1">
    <citation type="submission" date="2020-03" db="EMBL/GenBank/DDBJ databases">
        <title>Whole genome shotgun sequence of Phytohabitans suffuscus NBRC 105367.</title>
        <authorList>
            <person name="Komaki H."/>
            <person name="Tamura T."/>
        </authorList>
    </citation>
    <scope>NUCLEOTIDE SEQUENCE [LARGE SCALE GENOMIC DNA]</scope>
    <source>
        <strain evidence="2 3">NBRC 105367</strain>
    </source>
</reference>
<dbReference type="SUPFAM" id="SSF51556">
    <property type="entry name" value="Metallo-dependent hydrolases"/>
    <property type="match status" value="1"/>
</dbReference>
<dbReference type="InterPro" id="IPR011059">
    <property type="entry name" value="Metal-dep_hydrolase_composite"/>
</dbReference>
<evidence type="ECO:0000313" key="2">
    <source>
        <dbReference type="EMBL" id="BCB83551.1"/>
    </source>
</evidence>
<dbReference type="InterPro" id="IPR006680">
    <property type="entry name" value="Amidohydro-rel"/>
</dbReference>
<dbReference type="InterPro" id="IPR032466">
    <property type="entry name" value="Metal_Hydrolase"/>
</dbReference>
<name>A0A6F8YC69_9ACTN</name>
<dbReference type="PANTHER" id="PTHR43668">
    <property type="entry name" value="ALLANTOINASE"/>
    <property type="match status" value="1"/>
</dbReference>
<keyword evidence="3" id="KW-1185">Reference proteome</keyword>
<dbReference type="PANTHER" id="PTHR43668:SF2">
    <property type="entry name" value="ALLANTOINASE"/>
    <property type="match status" value="1"/>
</dbReference>
<dbReference type="GO" id="GO:0006145">
    <property type="term" value="P:purine nucleobase catabolic process"/>
    <property type="evidence" value="ECO:0007669"/>
    <property type="project" value="TreeGrafter"/>
</dbReference>
<dbReference type="InterPro" id="IPR050138">
    <property type="entry name" value="DHOase/Allantoinase_Hydrolase"/>
</dbReference>
<dbReference type="EMBL" id="AP022871">
    <property type="protein sequence ID" value="BCB83551.1"/>
    <property type="molecule type" value="Genomic_DNA"/>
</dbReference>
<gene>
    <name evidence="2" type="ORF">Psuf_008640</name>
</gene>
<dbReference type="AlphaFoldDB" id="A0A6F8YC69"/>
<accession>A0A6F8YC69</accession>
<dbReference type="Gene3D" id="3.20.20.140">
    <property type="entry name" value="Metal-dependent hydrolases"/>
    <property type="match status" value="1"/>
</dbReference>
<evidence type="ECO:0000313" key="3">
    <source>
        <dbReference type="Proteomes" id="UP000503011"/>
    </source>
</evidence>
<proteinExistence type="predicted"/>
<dbReference type="GO" id="GO:0004038">
    <property type="term" value="F:allantoinase activity"/>
    <property type="evidence" value="ECO:0007669"/>
    <property type="project" value="TreeGrafter"/>
</dbReference>
<reference evidence="2 3" key="2">
    <citation type="submission" date="2020-03" db="EMBL/GenBank/DDBJ databases">
        <authorList>
            <person name="Ichikawa N."/>
            <person name="Kimura A."/>
            <person name="Kitahashi Y."/>
            <person name="Uohara A."/>
        </authorList>
    </citation>
    <scope>NUCLEOTIDE SEQUENCE [LARGE SCALE GENOMIC DNA]</scope>
    <source>
        <strain evidence="2 3">NBRC 105367</strain>
    </source>
</reference>
<organism evidence="2 3">
    <name type="scientific">Phytohabitans suffuscus</name>
    <dbReference type="NCBI Taxonomy" id="624315"/>
    <lineage>
        <taxon>Bacteria</taxon>
        <taxon>Bacillati</taxon>
        <taxon>Actinomycetota</taxon>
        <taxon>Actinomycetes</taxon>
        <taxon>Micromonosporales</taxon>
        <taxon>Micromonosporaceae</taxon>
    </lineage>
</organism>
<evidence type="ECO:0000259" key="1">
    <source>
        <dbReference type="Pfam" id="PF01979"/>
    </source>
</evidence>
<dbReference type="Proteomes" id="UP000503011">
    <property type="component" value="Chromosome"/>
</dbReference>
<dbReference type="KEGG" id="psuu:Psuf_008640"/>
<dbReference type="RefSeq" id="WP_232074538.1">
    <property type="nucleotide sequence ID" value="NZ_AP022871.1"/>
</dbReference>
<dbReference type="SUPFAM" id="SSF51338">
    <property type="entry name" value="Composite domain of metallo-dependent hydrolases"/>
    <property type="match status" value="1"/>
</dbReference>
<sequence length="172" mass="18213">MPDGATEFKCCPPIRGAGNRDALWEGLASGAIDCVVSDHSPCTPELKRADTGDFAAAWGGIASLQLGLPVVWTQAAVRGFGLGDVVRWMATRPAEIVGLTRKGRIAVGYDADLVAFDPDAAFVVDAGRLRHRHAVTPYHGRALLGKVLTTWLRGLVADGVTPRGRLLSRGEA</sequence>
<protein>
    <recommendedName>
        <fullName evidence="1">Amidohydrolase-related domain-containing protein</fullName>
    </recommendedName>
</protein>
<dbReference type="GO" id="GO:0005737">
    <property type="term" value="C:cytoplasm"/>
    <property type="evidence" value="ECO:0007669"/>
    <property type="project" value="TreeGrafter"/>
</dbReference>